<evidence type="ECO:0000313" key="2">
    <source>
        <dbReference type="EMBL" id="EBP1763261.1"/>
    </source>
</evidence>
<dbReference type="SUPFAM" id="SSF46689">
    <property type="entry name" value="Homeodomain-like"/>
    <property type="match status" value="1"/>
</dbReference>
<name>A0A5U2RGL3_SALER</name>
<accession>A0A5U2RGL3</accession>
<comment type="caution">
    <text evidence="2">The sequence shown here is derived from an EMBL/GenBank/DDBJ whole genome shotgun (WGS) entry which is preliminary data.</text>
</comment>
<proteinExistence type="predicted"/>
<protein>
    <submittedName>
        <fullName evidence="2">Mor transcription activator family protein</fullName>
    </submittedName>
</protein>
<reference evidence="2" key="1">
    <citation type="submission" date="2018-07" db="EMBL/GenBank/DDBJ databases">
        <authorList>
            <consortium name="PulseNet: The National Subtyping Network for Foodborne Disease Surveillance"/>
            <person name="Tarr C.L."/>
            <person name="Trees E."/>
            <person name="Katz L.S."/>
            <person name="Carleton-Romer H.A."/>
            <person name="Stroika S."/>
            <person name="Kucerova Z."/>
            <person name="Roache K.F."/>
            <person name="Sabol A.L."/>
            <person name="Besser J."/>
            <person name="Gerner-Smidt P."/>
        </authorList>
    </citation>
    <scope>NUCLEOTIDE SEQUENCE [LARGE SCALE GENOMIC DNA]</scope>
    <source>
        <strain evidence="2">2012K-0227</strain>
    </source>
</reference>
<dbReference type="EMBL" id="AAGKWS010000005">
    <property type="protein sequence ID" value="EBP1763261.1"/>
    <property type="molecule type" value="Genomic_DNA"/>
</dbReference>
<evidence type="ECO:0000259" key="1">
    <source>
        <dbReference type="Pfam" id="PF08765"/>
    </source>
</evidence>
<dbReference type="Pfam" id="PF08765">
    <property type="entry name" value="Mor"/>
    <property type="match status" value="1"/>
</dbReference>
<feature type="domain" description="Mor transcription activator" evidence="1">
    <location>
        <begin position="95"/>
        <end position="188"/>
    </location>
</feature>
<dbReference type="Proteomes" id="UP000839924">
    <property type="component" value="Unassembled WGS sequence"/>
</dbReference>
<dbReference type="InterPro" id="IPR014875">
    <property type="entry name" value="Mor_transcription_activator"/>
</dbReference>
<gene>
    <name evidence="2" type="ORF">ND68_12830</name>
</gene>
<organism evidence="2">
    <name type="scientific">Salmonella enterica</name>
    <name type="common">Salmonella choleraesuis</name>
    <dbReference type="NCBI Taxonomy" id="28901"/>
    <lineage>
        <taxon>Bacteria</taxon>
        <taxon>Pseudomonadati</taxon>
        <taxon>Pseudomonadota</taxon>
        <taxon>Gammaproteobacteria</taxon>
        <taxon>Enterobacterales</taxon>
        <taxon>Enterobacteriaceae</taxon>
        <taxon>Salmonella</taxon>
    </lineage>
</organism>
<dbReference type="InterPro" id="IPR009057">
    <property type="entry name" value="Homeodomain-like_sf"/>
</dbReference>
<dbReference type="AlphaFoldDB" id="A0A5U2RGL3"/>
<sequence length="190" mass="21305">MQCVFTPAERHCAPPPVLNLLSFIPGNAAGTLALFTRRDFIVNAITFPDADRLPVDCLPEDARELIRLLGYDSALRLVRTFGGVSLSGRTGAARERSGGVYRFLVDVLSREEIARITAWTGGVEFYIPRCDAAIRAQRNASFIRDYHRLLDSGFSGRCAMARLCPRYGFSDRRGWAILKRWRESNAHNRG</sequence>